<reference evidence="1 2" key="1">
    <citation type="journal article" date="2016" name="Nat. Commun.">
        <title>Thousands of microbial genomes shed light on interconnected biogeochemical processes in an aquifer system.</title>
        <authorList>
            <person name="Anantharaman K."/>
            <person name="Brown C.T."/>
            <person name="Hug L.A."/>
            <person name="Sharon I."/>
            <person name="Castelle C.J."/>
            <person name="Probst A.J."/>
            <person name="Thomas B.C."/>
            <person name="Singh A."/>
            <person name="Wilkins M.J."/>
            <person name="Karaoz U."/>
            <person name="Brodie E.L."/>
            <person name="Williams K.H."/>
            <person name="Hubbard S.S."/>
            <person name="Banfield J.F."/>
        </authorList>
    </citation>
    <scope>NUCLEOTIDE SEQUENCE [LARGE SCALE GENOMIC DNA]</scope>
</reference>
<dbReference type="Proteomes" id="UP000177050">
    <property type="component" value="Unassembled WGS sequence"/>
</dbReference>
<name>A0A1F7L1L9_9BACT</name>
<evidence type="ECO:0000313" key="1">
    <source>
        <dbReference type="EMBL" id="OGK74030.1"/>
    </source>
</evidence>
<evidence type="ECO:0000313" key="2">
    <source>
        <dbReference type="Proteomes" id="UP000177050"/>
    </source>
</evidence>
<sequence>MDSERYKIQYGNINIGGKKSSDLDDGTYNLSATLGQVAAGQFESNGYIVKAGFQYIYSKIPFTFSLSSIRADLGTLFPSTPSTTSIQLTVSYGGAGQYVVTAGEQGTMQNFSYDPIPNTTCNGGADTCSRTLAKIWTSTSSYGFGYSMSGEDIPADFIDSTYYRPFADLTVPEDPVSIMQSANVTQNLIPTPNPSYTPAPLLTGTPRDITHTSTLTFKANISPLQQAGSYTTVVHFTATPSF</sequence>
<comment type="caution">
    <text evidence="1">The sequence shown here is derived from an EMBL/GenBank/DDBJ whole genome shotgun (WGS) entry which is preliminary data.</text>
</comment>
<dbReference type="EMBL" id="MGBR01000001">
    <property type="protein sequence ID" value="OGK74030.1"/>
    <property type="molecule type" value="Genomic_DNA"/>
</dbReference>
<proteinExistence type="predicted"/>
<dbReference type="AlphaFoldDB" id="A0A1F7L1L9"/>
<organism evidence="1 2">
    <name type="scientific">Candidatus Roizmanbacteria bacterium RIFOXYD1_FULL_38_12</name>
    <dbReference type="NCBI Taxonomy" id="1802093"/>
    <lineage>
        <taxon>Bacteria</taxon>
        <taxon>Candidatus Roizmaniibacteriota</taxon>
    </lineage>
</organism>
<gene>
    <name evidence="1" type="ORF">A3K52_04635</name>
</gene>
<accession>A0A1F7L1L9</accession>
<protein>
    <submittedName>
        <fullName evidence="1">Uncharacterized protein</fullName>
    </submittedName>
</protein>